<evidence type="ECO:0000256" key="1">
    <source>
        <dbReference type="SAM" id="MobiDB-lite"/>
    </source>
</evidence>
<dbReference type="AlphaFoldDB" id="A0A498M8U4"/>
<gene>
    <name evidence="2" type="ORF">ROHU_027959</name>
</gene>
<keyword evidence="3" id="KW-1185">Reference proteome</keyword>
<sequence>MTNSSYLPPDEELSYPSGSSSSAKPTSARPKPGPSTGQTSKNRGRPPRRSPPNSPKRRHRPPSHPLLALQPSQVRQDHHPPITKWTVNGLRHALAAANIHFSRRQSKAQLYELYLKSQSGSSPSSAPPARPQEASSRPSKRARRASPSQEAASTSSFPSVSTPTAVPAPPDPHPSRAGLATAAPSPPVCQATSAHQTHVSQASISACAHTVVPPVQPHLLPTSGLLNLAHPAPISVPFHLPSVSFPVIPGAPPLA</sequence>
<reference evidence="2 3" key="1">
    <citation type="submission" date="2018-03" db="EMBL/GenBank/DDBJ databases">
        <title>Draft genome sequence of Rohu Carp (Labeo rohita).</title>
        <authorList>
            <person name="Das P."/>
            <person name="Kushwaha B."/>
            <person name="Joshi C.G."/>
            <person name="Kumar D."/>
            <person name="Nagpure N.S."/>
            <person name="Sahoo L."/>
            <person name="Das S.P."/>
            <person name="Bit A."/>
            <person name="Patnaik S."/>
            <person name="Meher P.K."/>
            <person name="Jayasankar P."/>
            <person name="Koringa P.G."/>
            <person name="Patel N.V."/>
            <person name="Hinsu A.T."/>
            <person name="Kumar R."/>
            <person name="Pandey M."/>
            <person name="Agarwal S."/>
            <person name="Srivastava S."/>
            <person name="Singh M."/>
            <person name="Iquebal M.A."/>
            <person name="Jaiswal S."/>
            <person name="Angadi U.B."/>
            <person name="Kumar N."/>
            <person name="Raza M."/>
            <person name="Shah T.M."/>
            <person name="Rai A."/>
            <person name="Jena J.K."/>
        </authorList>
    </citation>
    <scope>NUCLEOTIDE SEQUENCE [LARGE SCALE GENOMIC DNA]</scope>
    <source>
        <strain evidence="2">DASCIFA01</strain>
        <tissue evidence="2">Testis</tissue>
    </source>
</reference>
<proteinExistence type="predicted"/>
<feature type="region of interest" description="Disordered" evidence="1">
    <location>
        <begin position="118"/>
        <end position="194"/>
    </location>
</feature>
<evidence type="ECO:0000313" key="2">
    <source>
        <dbReference type="EMBL" id="RXN15644.1"/>
    </source>
</evidence>
<evidence type="ECO:0000313" key="3">
    <source>
        <dbReference type="Proteomes" id="UP000290572"/>
    </source>
</evidence>
<feature type="compositionally biased region" description="Low complexity" evidence="1">
    <location>
        <begin position="145"/>
        <end position="165"/>
    </location>
</feature>
<accession>A0A498M8U4</accession>
<protein>
    <submittedName>
        <fullName evidence="2">Uncharacterized protein</fullName>
    </submittedName>
</protein>
<dbReference type="Proteomes" id="UP000290572">
    <property type="component" value="Unassembled WGS sequence"/>
</dbReference>
<organism evidence="2 3">
    <name type="scientific">Labeo rohita</name>
    <name type="common">Indian major carp</name>
    <name type="synonym">Cyprinus rohita</name>
    <dbReference type="NCBI Taxonomy" id="84645"/>
    <lineage>
        <taxon>Eukaryota</taxon>
        <taxon>Metazoa</taxon>
        <taxon>Chordata</taxon>
        <taxon>Craniata</taxon>
        <taxon>Vertebrata</taxon>
        <taxon>Euteleostomi</taxon>
        <taxon>Actinopterygii</taxon>
        <taxon>Neopterygii</taxon>
        <taxon>Teleostei</taxon>
        <taxon>Ostariophysi</taxon>
        <taxon>Cypriniformes</taxon>
        <taxon>Cyprinidae</taxon>
        <taxon>Labeoninae</taxon>
        <taxon>Labeonini</taxon>
        <taxon>Labeo</taxon>
    </lineage>
</organism>
<name>A0A498M8U4_LABRO</name>
<comment type="caution">
    <text evidence="2">The sequence shown here is derived from an EMBL/GenBank/DDBJ whole genome shotgun (WGS) entry which is preliminary data.</text>
</comment>
<feature type="region of interest" description="Disordered" evidence="1">
    <location>
        <begin position="1"/>
        <end position="84"/>
    </location>
</feature>
<dbReference type="EMBL" id="QBIY01012837">
    <property type="protein sequence ID" value="RXN15644.1"/>
    <property type="molecule type" value="Genomic_DNA"/>
</dbReference>
<feature type="compositionally biased region" description="Low complexity" evidence="1">
    <location>
        <begin position="14"/>
        <end position="30"/>
    </location>
</feature>